<name>A0A060ICE5_RHIET</name>
<dbReference type="Gene3D" id="3.40.50.300">
    <property type="entry name" value="P-loop containing nucleotide triphosphate hydrolases"/>
    <property type="match status" value="1"/>
</dbReference>
<evidence type="ECO:0000259" key="8">
    <source>
        <dbReference type="PROSITE" id="PS50893"/>
    </source>
</evidence>
<reference evidence="9 10" key="1">
    <citation type="submission" date="2013-12" db="EMBL/GenBank/DDBJ databases">
        <title>Complete genome sequence of Rhizobium etli bv. mimosae IE4771.</title>
        <authorList>
            <person name="Bustos P."/>
            <person name="Santamaria R.I."/>
            <person name="Lozano L."/>
            <person name="Ormeno-Orrillo E."/>
            <person name="Rogel M.A."/>
            <person name="Romero D."/>
            <person name="Cevallos M.A."/>
            <person name="Martinez-Romero E."/>
            <person name="Gonzalez V."/>
        </authorList>
    </citation>
    <scope>NUCLEOTIDE SEQUENCE [LARGE SCALE GENOMIC DNA]</scope>
    <source>
        <strain evidence="9 10">IE4771</strain>
    </source>
</reference>
<dbReference type="GO" id="GO:0005524">
    <property type="term" value="F:ATP binding"/>
    <property type="evidence" value="ECO:0007669"/>
    <property type="project" value="UniProtKB-KW"/>
</dbReference>
<dbReference type="KEGG" id="rei:IE4771_CH04340"/>
<evidence type="ECO:0000256" key="3">
    <source>
        <dbReference type="ARBA" id="ARBA00022448"/>
    </source>
</evidence>
<dbReference type="InterPro" id="IPR050086">
    <property type="entry name" value="MetN_ABC_transporter-like"/>
</dbReference>
<dbReference type="OrthoDB" id="9802264at2"/>
<dbReference type="RefSeq" id="WP_038691930.1">
    <property type="nucleotide sequence ID" value="NZ_CP006986.1"/>
</dbReference>
<evidence type="ECO:0000256" key="5">
    <source>
        <dbReference type="ARBA" id="ARBA00022741"/>
    </source>
</evidence>
<gene>
    <name evidence="9" type="primary">tcyC</name>
    <name evidence="9" type="ORF">IE4771_CH04340</name>
</gene>
<dbReference type="GO" id="GO:0015424">
    <property type="term" value="F:ABC-type amino acid transporter activity"/>
    <property type="evidence" value="ECO:0007669"/>
    <property type="project" value="InterPro"/>
</dbReference>
<evidence type="ECO:0000256" key="4">
    <source>
        <dbReference type="ARBA" id="ARBA00022475"/>
    </source>
</evidence>
<evidence type="ECO:0000256" key="7">
    <source>
        <dbReference type="ARBA" id="ARBA00023136"/>
    </source>
</evidence>
<keyword evidence="4" id="KW-1003">Cell membrane</keyword>
<proteinExistence type="inferred from homology"/>
<dbReference type="AlphaFoldDB" id="A0A060ICE5"/>
<dbReference type="InterPro" id="IPR027417">
    <property type="entry name" value="P-loop_NTPase"/>
</dbReference>
<keyword evidence="3" id="KW-0813">Transport</keyword>
<comment type="similarity">
    <text evidence="2">Belongs to the ABC transporter superfamily.</text>
</comment>
<dbReference type="InterPro" id="IPR030679">
    <property type="entry name" value="ABC_ATPase_HisP-typ"/>
</dbReference>
<dbReference type="InterPro" id="IPR003439">
    <property type="entry name" value="ABC_transporter-like_ATP-bd"/>
</dbReference>
<dbReference type="SMART" id="SM00382">
    <property type="entry name" value="AAA"/>
    <property type="match status" value="1"/>
</dbReference>
<organism evidence="9 10">
    <name type="scientific">Rhizobium etli bv. mimosae str. IE4771</name>
    <dbReference type="NCBI Taxonomy" id="1432050"/>
    <lineage>
        <taxon>Bacteria</taxon>
        <taxon>Pseudomonadati</taxon>
        <taxon>Pseudomonadota</taxon>
        <taxon>Alphaproteobacteria</taxon>
        <taxon>Hyphomicrobiales</taxon>
        <taxon>Rhizobiaceae</taxon>
        <taxon>Rhizobium/Agrobacterium group</taxon>
        <taxon>Rhizobium</taxon>
    </lineage>
</organism>
<keyword evidence="7" id="KW-0472">Membrane</keyword>
<evidence type="ECO:0000256" key="6">
    <source>
        <dbReference type="ARBA" id="ARBA00022840"/>
    </source>
</evidence>
<dbReference type="SUPFAM" id="SSF52540">
    <property type="entry name" value="P-loop containing nucleoside triphosphate hydrolases"/>
    <property type="match status" value="1"/>
</dbReference>
<dbReference type="PROSITE" id="PS00211">
    <property type="entry name" value="ABC_TRANSPORTER_1"/>
    <property type="match status" value="1"/>
</dbReference>
<dbReference type="PANTHER" id="PTHR43166:SF35">
    <property type="entry name" value="L-CYSTINE IMPORT ATP-BINDING PROTEIN TCYN"/>
    <property type="match status" value="1"/>
</dbReference>
<dbReference type="Pfam" id="PF00005">
    <property type="entry name" value="ABC_tran"/>
    <property type="match status" value="1"/>
</dbReference>
<evidence type="ECO:0000313" key="9">
    <source>
        <dbReference type="EMBL" id="AIC29386.1"/>
    </source>
</evidence>
<dbReference type="GO" id="GO:0005886">
    <property type="term" value="C:plasma membrane"/>
    <property type="evidence" value="ECO:0007669"/>
    <property type="project" value="UniProtKB-SubCell"/>
</dbReference>
<evidence type="ECO:0000313" key="10">
    <source>
        <dbReference type="Proteomes" id="UP000027180"/>
    </source>
</evidence>
<dbReference type="GO" id="GO:0016887">
    <property type="term" value="F:ATP hydrolysis activity"/>
    <property type="evidence" value="ECO:0007669"/>
    <property type="project" value="InterPro"/>
</dbReference>
<dbReference type="PIRSF" id="PIRSF039085">
    <property type="entry name" value="ABC_ATPase_HisP"/>
    <property type="match status" value="1"/>
</dbReference>
<dbReference type="PROSITE" id="PS50893">
    <property type="entry name" value="ABC_TRANSPORTER_2"/>
    <property type="match status" value="1"/>
</dbReference>
<dbReference type="Proteomes" id="UP000027180">
    <property type="component" value="Chromosome"/>
</dbReference>
<keyword evidence="5" id="KW-0547">Nucleotide-binding</keyword>
<dbReference type="PANTHER" id="PTHR43166">
    <property type="entry name" value="AMINO ACID IMPORT ATP-BINDING PROTEIN"/>
    <property type="match status" value="1"/>
</dbReference>
<dbReference type="EMBL" id="CP006986">
    <property type="protein sequence ID" value="AIC29386.1"/>
    <property type="molecule type" value="Genomic_DNA"/>
</dbReference>
<comment type="subcellular location">
    <subcellularLocation>
        <location evidence="1">Cell membrane</location>
        <topology evidence="1">Peripheral membrane protein</topology>
    </subcellularLocation>
</comment>
<evidence type="ECO:0000256" key="2">
    <source>
        <dbReference type="ARBA" id="ARBA00005417"/>
    </source>
</evidence>
<dbReference type="InterPro" id="IPR017871">
    <property type="entry name" value="ABC_transporter-like_CS"/>
</dbReference>
<protein>
    <submittedName>
        <fullName evidence="9">L-cystine ABC transporter ATP-binding protein TcyC</fullName>
    </submittedName>
</protein>
<evidence type="ECO:0000256" key="1">
    <source>
        <dbReference type="ARBA" id="ARBA00004202"/>
    </source>
</evidence>
<sequence>MIELSNIEKRFGDAIILKDISIRIPEGSVTALVGPSGGGKSTLLRCINLLEIPTSGAIRLGEAELSFAPGKRVGWQAIQKIRRQTGMVFQNFQLFPHQTAIENVMEGLVTVLKWPKVKAHERATELLTKVGMAHKADAWPSTLSGGQQQRVAIARALAPSPRVLLCDEPTSALDPELSAEVVDVLGQLAREGTTMVMATHDLRLASKIANDVVFLEAGSVVETGSARAIFTAPERERTKRFISTINAAHTYDI</sequence>
<accession>A0A060ICE5</accession>
<dbReference type="InterPro" id="IPR003593">
    <property type="entry name" value="AAA+_ATPase"/>
</dbReference>
<dbReference type="HOGENOM" id="CLU_000604_1_22_5"/>
<keyword evidence="6 9" id="KW-0067">ATP-binding</keyword>
<feature type="domain" description="ABC transporter" evidence="8">
    <location>
        <begin position="2"/>
        <end position="242"/>
    </location>
</feature>